<gene>
    <name evidence="1" type="ORF">NIES2135_52380</name>
</gene>
<dbReference type="NCBIfam" id="NF037954">
    <property type="entry name" value="het_cyst_PatD"/>
    <property type="match status" value="1"/>
</dbReference>
<reference evidence="1 2" key="1">
    <citation type="submission" date="2017-06" db="EMBL/GenBank/DDBJ databases">
        <title>Genome sequencing of cyanobaciteial culture collection at National Institute for Environmental Studies (NIES).</title>
        <authorList>
            <person name="Hirose Y."/>
            <person name="Shimura Y."/>
            <person name="Fujisawa T."/>
            <person name="Nakamura Y."/>
            <person name="Kawachi M."/>
        </authorList>
    </citation>
    <scope>NUCLEOTIDE SEQUENCE [LARGE SCALE GENOMIC DNA]</scope>
    <source>
        <strain evidence="1 2">NIES-2135</strain>
    </source>
</reference>
<dbReference type="EMBL" id="AP018203">
    <property type="protein sequence ID" value="BAY58365.1"/>
    <property type="molecule type" value="Genomic_DNA"/>
</dbReference>
<sequence>MLTENQVHLFRAFHTGLGSLNQLLNSPEFDRQIFAQTWQSLQKIFSEEIQSIQSDVYRIHSVLVEINKQMRLLGMDAMFLKTARQPETVQGRVGQIRDRVTLLMNYCTVLLESDGI</sequence>
<dbReference type="InterPro" id="IPR047810">
    <property type="entry name" value="PatD-like"/>
</dbReference>
<dbReference type="Proteomes" id="UP000217895">
    <property type="component" value="Chromosome"/>
</dbReference>
<accession>A0A1Z4JNM0</accession>
<protein>
    <submittedName>
        <fullName evidence="1">Uncharacterized protein</fullName>
    </submittedName>
</protein>
<name>A0A1Z4JNM0_LEPBY</name>
<proteinExistence type="predicted"/>
<organism evidence="1 2">
    <name type="scientific">Leptolyngbya boryana NIES-2135</name>
    <dbReference type="NCBI Taxonomy" id="1973484"/>
    <lineage>
        <taxon>Bacteria</taxon>
        <taxon>Bacillati</taxon>
        <taxon>Cyanobacteriota</taxon>
        <taxon>Cyanophyceae</taxon>
        <taxon>Leptolyngbyales</taxon>
        <taxon>Leptolyngbyaceae</taxon>
        <taxon>Leptolyngbya group</taxon>
        <taxon>Leptolyngbya</taxon>
    </lineage>
</organism>
<evidence type="ECO:0000313" key="1">
    <source>
        <dbReference type="EMBL" id="BAY58365.1"/>
    </source>
</evidence>
<dbReference type="AlphaFoldDB" id="A0A1Z4JNM0"/>
<keyword evidence="2" id="KW-1185">Reference proteome</keyword>
<evidence type="ECO:0000313" key="2">
    <source>
        <dbReference type="Proteomes" id="UP000217895"/>
    </source>
</evidence>